<evidence type="ECO:0000313" key="5">
    <source>
        <dbReference type="Proteomes" id="UP001497602"/>
    </source>
</evidence>
<keyword evidence="3" id="KW-0812">Transmembrane</keyword>
<dbReference type="InterPro" id="IPR048254">
    <property type="entry name" value="CDP_ALCOHOL_P_TRANSF_CS"/>
</dbReference>
<keyword evidence="5" id="KW-1185">Reference proteome</keyword>
<organism evidence="4 5">
    <name type="scientific">Tenacibaculum vairaonense</name>
    <dbReference type="NCBI Taxonomy" id="3137860"/>
    <lineage>
        <taxon>Bacteria</taxon>
        <taxon>Pseudomonadati</taxon>
        <taxon>Bacteroidota</taxon>
        <taxon>Flavobacteriia</taxon>
        <taxon>Flavobacteriales</taxon>
        <taxon>Flavobacteriaceae</taxon>
        <taxon>Tenacibaculum</taxon>
    </lineage>
</organism>
<keyword evidence="3" id="KW-0472">Membrane</keyword>
<dbReference type="GO" id="GO:0003882">
    <property type="term" value="F:CDP-diacylglycerol-serine O-phosphatidyltransferase activity"/>
    <property type="evidence" value="ECO:0007669"/>
    <property type="project" value="UniProtKB-EC"/>
</dbReference>
<sequence length="246" mass="26927">MNIKQHIPNLITLGNLLCGTMATIFAIKGDFTATAILVVIGIGCDFLDGLAARMLKVQGELGKQLDSLADMVTSGVVPGIVMLQLLVHAIDKDAVGYFGIDEYGKTGSNLPYLGLLLTLAAGYRLAKFNIDERQTDSFIGVPTPAMSLFVISLPLILDYSNSSFFYDLVNNQYVLIGVTIVLSFVMNAELPLFSLKFKNFSFKDNIVKYLFIILSIALLIVFKFVAIPIIILSYIIVSIIQNITTK</sequence>
<feature type="transmembrane region" description="Helical" evidence="3">
    <location>
        <begin position="7"/>
        <end position="27"/>
    </location>
</feature>
<dbReference type="InterPro" id="IPR043130">
    <property type="entry name" value="CDP-OH_PTrfase_TM_dom"/>
</dbReference>
<accession>A0ABP1FDA1</accession>
<dbReference type="EMBL" id="CAXJRC010000044">
    <property type="protein sequence ID" value="CAL2108329.1"/>
    <property type="molecule type" value="Genomic_DNA"/>
</dbReference>
<dbReference type="InterPro" id="IPR000462">
    <property type="entry name" value="CDP-OH_P_trans"/>
</dbReference>
<keyword evidence="1 2" id="KW-0808">Transferase</keyword>
<gene>
    <name evidence="4" type="ORF">T190115A13A_70102</name>
</gene>
<reference evidence="4 5" key="1">
    <citation type="submission" date="2024-05" db="EMBL/GenBank/DDBJ databases">
        <authorList>
            <person name="Duchaud E."/>
        </authorList>
    </citation>
    <scope>NUCLEOTIDE SEQUENCE [LARGE SCALE GENOMIC DNA]</scope>
    <source>
        <strain evidence="4">Ena-SAMPLE-TAB-13-05-2024-13:56:06:370-140305</strain>
    </source>
</reference>
<name>A0ABP1FDA1_9FLAO</name>
<evidence type="ECO:0000256" key="2">
    <source>
        <dbReference type="RuleBase" id="RU003750"/>
    </source>
</evidence>
<dbReference type="Proteomes" id="UP001497602">
    <property type="component" value="Unassembled WGS sequence"/>
</dbReference>
<keyword evidence="3" id="KW-1133">Transmembrane helix</keyword>
<comment type="similarity">
    <text evidence="2">Belongs to the CDP-alcohol phosphatidyltransferase class-I family.</text>
</comment>
<dbReference type="Gene3D" id="1.20.120.1760">
    <property type="match status" value="1"/>
</dbReference>
<feature type="transmembrane region" description="Helical" evidence="3">
    <location>
        <begin position="67"/>
        <end position="90"/>
    </location>
</feature>
<feature type="transmembrane region" description="Helical" evidence="3">
    <location>
        <begin position="173"/>
        <end position="195"/>
    </location>
</feature>
<evidence type="ECO:0000256" key="3">
    <source>
        <dbReference type="SAM" id="Phobius"/>
    </source>
</evidence>
<feature type="transmembrane region" description="Helical" evidence="3">
    <location>
        <begin position="138"/>
        <end position="157"/>
    </location>
</feature>
<proteinExistence type="inferred from homology"/>
<feature type="transmembrane region" description="Helical" evidence="3">
    <location>
        <begin position="33"/>
        <end position="55"/>
    </location>
</feature>
<dbReference type="Pfam" id="PF01066">
    <property type="entry name" value="CDP-OH_P_transf"/>
    <property type="match status" value="1"/>
</dbReference>
<evidence type="ECO:0000313" key="4">
    <source>
        <dbReference type="EMBL" id="CAL2108329.1"/>
    </source>
</evidence>
<dbReference type="EC" id="2.7.8.8" evidence="4"/>
<feature type="transmembrane region" description="Helical" evidence="3">
    <location>
        <begin position="207"/>
        <end position="240"/>
    </location>
</feature>
<evidence type="ECO:0000256" key="1">
    <source>
        <dbReference type="ARBA" id="ARBA00022679"/>
    </source>
</evidence>
<feature type="transmembrane region" description="Helical" evidence="3">
    <location>
        <begin position="110"/>
        <end position="126"/>
    </location>
</feature>
<comment type="caution">
    <text evidence="4">The sequence shown here is derived from an EMBL/GenBank/DDBJ whole genome shotgun (WGS) entry which is preliminary data.</text>
</comment>
<dbReference type="PROSITE" id="PS00379">
    <property type="entry name" value="CDP_ALCOHOL_P_TRANSF"/>
    <property type="match status" value="1"/>
</dbReference>
<dbReference type="RefSeq" id="WP_348739915.1">
    <property type="nucleotide sequence ID" value="NZ_CAXJRC010000044.1"/>
</dbReference>
<protein>
    <submittedName>
        <fullName evidence="4">CDP-diacylglycerol---serine O-phosphatidyltransferase</fullName>
        <ecNumber evidence="4">2.7.8.8</ecNumber>
    </submittedName>
</protein>